<dbReference type="EC" id="3.4.-.-" evidence="8"/>
<dbReference type="Pfam" id="PF00557">
    <property type="entry name" value="Peptidase_M24"/>
    <property type="match status" value="1"/>
</dbReference>
<evidence type="ECO:0000256" key="3">
    <source>
        <dbReference type="ARBA" id="ARBA00022801"/>
    </source>
</evidence>
<dbReference type="Pfam" id="PF01321">
    <property type="entry name" value="Creatinase_N"/>
    <property type="match status" value="1"/>
</dbReference>
<evidence type="ECO:0000259" key="6">
    <source>
        <dbReference type="Pfam" id="PF00557"/>
    </source>
</evidence>
<accession>A0A518D7Q2</accession>
<evidence type="ECO:0000259" key="7">
    <source>
        <dbReference type="Pfam" id="PF01321"/>
    </source>
</evidence>
<dbReference type="InterPro" id="IPR000587">
    <property type="entry name" value="Creatinase_N"/>
</dbReference>
<evidence type="ECO:0000256" key="4">
    <source>
        <dbReference type="ARBA" id="ARBA00023049"/>
    </source>
</evidence>
<evidence type="ECO:0000313" key="8">
    <source>
        <dbReference type="EMBL" id="QDU87507.1"/>
    </source>
</evidence>
<dbReference type="InterPro" id="IPR000994">
    <property type="entry name" value="Pept_M24"/>
</dbReference>
<feature type="domain" description="Peptidase M24" evidence="6">
    <location>
        <begin position="153"/>
        <end position="361"/>
    </location>
</feature>
<comment type="similarity">
    <text evidence="5">Belongs to the peptidase M24B family.</text>
</comment>
<protein>
    <submittedName>
        <fullName evidence="8">Putative peptidase</fullName>
        <ecNumber evidence="8">3.4.-.-</ecNumber>
    </submittedName>
</protein>
<keyword evidence="4" id="KW-0482">Metalloprotease</keyword>
<dbReference type="AlphaFoldDB" id="A0A518D7Q2"/>
<gene>
    <name evidence="8" type="ORF">Pla175_08690</name>
</gene>
<reference evidence="8 9" key="1">
    <citation type="submission" date="2019-02" db="EMBL/GenBank/DDBJ databases">
        <title>Deep-cultivation of Planctomycetes and their phenomic and genomic characterization uncovers novel biology.</title>
        <authorList>
            <person name="Wiegand S."/>
            <person name="Jogler M."/>
            <person name="Boedeker C."/>
            <person name="Pinto D."/>
            <person name="Vollmers J."/>
            <person name="Rivas-Marin E."/>
            <person name="Kohn T."/>
            <person name="Peeters S.H."/>
            <person name="Heuer A."/>
            <person name="Rast P."/>
            <person name="Oberbeckmann S."/>
            <person name="Bunk B."/>
            <person name="Jeske O."/>
            <person name="Meyerdierks A."/>
            <person name="Storesund J.E."/>
            <person name="Kallscheuer N."/>
            <person name="Luecker S."/>
            <person name="Lage O.M."/>
            <person name="Pohl T."/>
            <person name="Merkel B.J."/>
            <person name="Hornburger P."/>
            <person name="Mueller R.-W."/>
            <person name="Bruemmer F."/>
            <person name="Labrenz M."/>
            <person name="Spormann A.M."/>
            <person name="Op den Camp H."/>
            <person name="Overmann J."/>
            <person name="Amann R."/>
            <person name="Jetten M.S.M."/>
            <person name="Mascher T."/>
            <person name="Medema M.H."/>
            <person name="Devos D.P."/>
            <person name="Kaster A.-K."/>
            <person name="Ovreas L."/>
            <person name="Rohde M."/>
            <person name="Galperin M.Y."/>
            <person name="Jogler C."/>
        </authorList>
    </citation>
    <scope>NUCLEOTIDE SEQUENCE [LARGE SCALE GENOMIC DNA]</scope>
    <source>
        <strain evidence="8 9">Pla175</strain>
    </source>
</reference>
<dbReference type="InterPro" id="IPR050659">
    <property type="entry name" value="Peptidase_M24B"/>
</dbReference>
<keyword evidence="3 8" id="KW-0378">Hydrolase</keyword>
<dbReference type="OrthoDB" id="9806388at2"/>
<dbReference type="InterPro" id="IPR036005">
    <property type="entry name" value="Creatinase/aminopeptidase-like"/>
</dbReference>
<evidence type="ECO:0000256" key="5">
    <source>
        <dbReference type="RuleBase" id="RU000590"/>
    </source>
</evidence>
<evidence type="ECO:0000256" key="2">
    <source>
        <dbReference type="ARBA" id="ARBA00022723"/>
    </source>
</evidence>
<dbReference type="SUPFAM" id="SSF55920">
    <property type="entry name" value="Creatinase/aminopeptidase"/>
    <property type="match status" value="1"/>
</dbReference>
<dbReference type="PANTHER" id="PTHR46112">
    <property type="entry name" value="AMINOPEPTIDASE"/>
    <property type="match status" value="1"/>
</dbReference>
<dbReference type="PANTHER" id="PTHR46112:SF3">
    <property type="entry name" value="AMINOPEPTIDASE YPDF"/>
    <property type="match status" value="1"/>
</dbReference>
<dbReference type="GO" id="GO:0006508">
    <property type="term" value="P:proteolysis"/>
    <property type="evidence" value="ECO:0007669"/>
    <property type="project" value="UniProtKB-KW"/>
</dbReference>
<dbReference type="GO" id="GO:0046872">
    <property type="term" value="F:metal ion binding"/>
    <property type="evidence" value="ECO:0007669"/>
    <property type="project" value="UniProtKB-KW"/>
</dbReference>
<keyword evidence="9" id="KW-1185">Reference proteome</keyword>
<evidence type="ECO:0000313" key="9">
    <source>
        <dbReference type="Proteomes" id="UP000317429"/>
    </source>
</evidence>
<name>A0A518D7Q2_9BACT</name>
<dbReference type="Gene3D" id="3.40.350.10">
    <property type="entry name" value="Creatinase/prolidase N-terminal domain"/>
    <property type="match status" value="1"/>
</dbReference>
<sequence>MRPLPISSTELQARIARAQRLMRDYNLDALLLPAGTSLRYFTGVRWSLSERLLAAVLPAEGPPRFVAPAFEEPKVRQLVSIGDEVRVWQEDESPFEVVAGLLSDLNAKRVGLEETTPYAFVRGLAAAAPSIEWADAVPVVSGCRMHKSAAEIEIIRYAMNLTLDVHRQTHQSLRPGVRTTDIAGEIDRLHRAAGADDGSTFCIVAFGPSTAFPHGPDGVQSLAEGDTVLVDTGCTVHGYHADMTRTYVFGDPSARQREVWNIEREAQQAAFAVIQPGVPCSAVDDAARAVLTRHGLGPDYRTPGLPHRTGHGLGMDIHERPYMVRGNNLPLAPGMVGSIEPMICVYGELGVRLEDHFYVTDSGAVWFTQPSPAIDSPFGA</sequence>
<dbReference type="InterPro" id="IPR001131">
    <property type="entry name" value="Peptidase_M24B_aminopep-P_CS"/>
</dbReference>
<dbReference type="RefSeq" id="WP_145281468.1">
    <property type="nucleotide sequence ID" value="NZ_CP036291.1"/>
</dbReference>
<dbReference type="Proteomes" id="UP000317429">
    <property type="component" value="Chromosome"/>
</dbReference>
<dbReference type="KEGG" id="pnd:Pla175_08690"/>
<organism evidence="8 9">
    <name type="scientific">Pirellulimonas nuda</name>
    <dbReference type="NCBI Taxonomy" id="2528009"/>
    <lineage>
        <taxon>Bacteria</taxon>
        <taxon>Pseudomonadati</taxon>
        <taxon>Planctomycetota</taxon>
        <taxon>Planctomycetia</taxon>
        <taxon>Pirellulales</taxon>
        <taxon>Lacipirellulaceae</taxon>
        <taxon>Pirellulimonas</taxon>
    </lineage>
</organism>
<keyword evidence="1" id="KW-0645">Protease</keyword>
<feature type="domain" description="Creatinase N-terminal" evidence="7">
    <location>
        <begin position="14"/>
        <end position="145"/>
    </location>
</feature>
<dbReference type="PROSITE" id="PS00491">
    <property type="entry name" value="PROLINE_PEPTIDASE"/>
    <property type="match status" value="1"/>
</dbReference>
<proteinExistence type="inferred from homology"/>
<dbReference type="Gene3D" id="3.90.230.10">
    <property type="entry name" value="Creatinase/methionine aminopeptidase superfamily"/>
    <property type="match status" value="1"/>
</dbReference>
<dbReference type="GO" id="GO:0008237">
    <property type="term" value="F:metallopeptidase activity"/>
    <property type="evidence" value="ECO:0007669"/>
    <property type="project" value="UniProtKB-KW"/>
</dbReference>
<dbReference type="SUPFAM" id="SSF53092">
    <property type="entry name" value="Creatinase/prolidase N-terminal domain"/>
    <property type="match status" value="1"/>
</dbReference>
<keyword evidence="2 5" id="KW-0479">Metal-binding</keyword>
<evidence type="ECO:0000256" key="1">
    <source>
        <dbReference type="ARBA" id="ARBA00022670"/>
    </source>
</evidence>
<dbReference type="InterPro" id="IPR029149">
    <property type="entry name" value="Creatin/AminoP/Spt16_N"/>
</dbReference>
<dbReference type="EMBL" id="CP036291">
    <property type="protein sequence ID" value="QDU87507.1"/>
    <property type="molecule type" value="Genomic_DNA"/>
</dbReference>